<evidence type="ECO:0000313" key="2">
    <source>
        <dbReference type="EMBL" id="SHE31538.1"/>
    </source>
</evidence>
<dbReference type="EMBL" id="FQUO01000001">
    <property type="protein sequence ID" value="SHE31538.1"/>
    <property type="molecule type" value="Genomic_DNA"/>
</dbReference>
<keyword evidence="3" id="KW-1185">Reference proteome</keyword>
<reference evidence="2 3" key="1">
    <citation type="submission" date="2016-11" db="EMBL/GenBank/DDBJ databases">
        <authorList>
            <person name="Jaros S."/>
            <person name="Januszkiewicz K."/>
            <person name="Wedrychowicz H."/>
        </authorList>
    </citation>
    <scope>NUCLEOTIDE SEQUENCE [LARGE SCALE GENOMIC DNA]</scope>
    <source>
        <strain evidence="2 3">DSM 26897</strain>
    </source>
</reference>
<evidence type="ECO:0000313" key="3">
    <source>
        <dbReference type="Proteomes" id="UP000184368"/>
    </source>
</evidence>
<dbReference type="Proteomes" id="UP000184368">
    <property type="component" value="Unassembled WGS sequence"/>
</dbReference>
<feature type="transmembrane region" description="Helical" evidence="1">
    <location>
        <begin position="21"/>
        <end position="41"/>
    </location>
</feature>
<protein>
    <submittedName>
        <fullName evidence="2">Uncharacterized protein</fullName>
    </submittedName>
</protein>
<feature type="transmembrane region" description="Helical" evidence="1">
    <location>
        <begin position="61"/>
        <end position="84"/>
    </location>
</feature>
<keyword evidence="1" id="KW-0812">Transmembrane</keyword>
<proteinExistence type="predicted"/>
<dbReference type="OrthoDB" id="8911625at2"/>
<keyword evidence="1" id="KW-1133">Transmembrane helix</keyword>
<accession>A0A1M4SHB3</accession>
<evidence type="ECO:0000256" key="1">
    <source>
        <dbReference type="SAM" id="Phobius"/>
    </source>
</evidence>
<sequence>MKGAKTSIFKRTGLWREALRSGTFAAIAMIPFGVLFSKLGLRINEYGQKIIQMAFPHFSKGIRFALFVLEHFVLSWIIAMPLLLLLKYFHHRIHHLLLGFIYGLLFYIAINSLLLPALFKDATPGKSVSIKLFFQVFSCIPCPVFL</sequence>
<feature type="transmembrane region" description="Helical" evidence="1">
    <location>
        <begin position="96"/>
        <end position="119"/>
    </location>
</feature>
<gene>
    <name evidence="2" type="ORF">SAMN05444008_101124</name>
</gene>
<dbReference type="AlphaFoldDB" id="A0A1M4SHB3"/>
<keyword evidence="1" id="KW-0472">Membrane</keyword>
<name>A0A1M4SHB3_9BACT</name>
<organism evidence="2 3">
    <name type="scientific">Cnuella takakiae</name>
    <dbReference type="NCBI Taxonomy" id="1302690"/>
    <lineage>
        <taxon>Bacteria</taxon>
        <taxon>Pseudomonadati</taxon>
        <taxon>Bacteroidota</taxon>
        <taxon>Chitinophagia</taxon>
        <taxon>Chitinophagales</taxon>
        <taxon>Chitinophagaceae</taxon>
        <taxon>Cnuella</taxon>
    </lineage>
</organism>
<dbReference type="RefSeq" id="WP_073039015.1">
    <property type="nucleotide sequence ID" value="NZ_FQUO01000001.1"/>
</dbReference>